<protein>
    <submittedName>
        <fullName evidence="14">Longitudinals lacking protein, isoforms A/B/D/L</fullName>
    </submittedName>
</protein>
<dbReference type="EMBL" id="JAHWGI010000440">
    <property type="protein sequence ID" value="KAK3915521.1"/>
    <property type="molecule type" value="Genomic_DNA"/>
</dbReference>
<evidence type="ECO:0000256" key="11">
    <source>
        <dbReference type="PROSITE-ProRule" id="PRU00042"/>
    </source>
</evidence>
<feature type="domain" description="C2H2-type" evidence="13">
    <location>
        <begin position="163"/>
        <end position="181"/>
    </location>
</feature>
<dbReference type="Gene3D" id="3.30.160.60">
    <property type="entry name" value="Classic Zinc Finger"/>
    <property type="match status" value="1"/>
</dbReference>
<dbReference type="FunFam" id="3.30.160.60:FF:000075">
    <property type="entry name" value="Putative zinc finger protein 536"/>
    <property type="match status" value="1"/>
</dbReference>
<evidence type="ECO:0000256" key="2">
    <source>
        <dbReference type="ARBA" id="ARBA00006991"/>
    </source>
</evidence>
<dbReference type="PANTHER" id="PTHR10032:SF272">
    <property type="entry name" value="OVO-LIKE ZINC FINGER 1A-RELATED"/>
    <property type="match status" value="1"/>
</dbReference>
<keyword evidence="12" id="KW-0732">Signal</keyword>
<dbReference type="GO" id="GO:0000981">
    <property type="term" value="F:DNA-binding transcription factor activity, RNA polymerase II-specific"/>
    <property type="evidence" value="ECO:0007669"/>
    <property type="project" value="TreeGrafter"/>
</dbReference>
<dbReference type="InterPro" id="IPR036236">
    <property type="entry name" value="Znf_C2H2_sf"/>
</dbReference>
<gene>
    <name evidence="14" type="ORF">KUF71_005828</name>
</gene>
<feature type="domain" description="C2H2-type" evidence="13">
    <location>
        <begin position="98"/>
        <end position="126"/>
    </location>
</feature>
<evidence type="ECO:0000256" key="12">
    <source>
        <dbReference type="SAM" id="SignalP"/>
    </source>
</evidence>
<keyword evidence="7" id="KW-0805">Transcription regulation</keyword>
<feature type="signal peptide" evidence="12">
    <location>
        <begin position="1"/>
        <end position="29"/>
    </location>
</feature>
<evidence type="ECO:0000256" key="8">
    <source>
        <dbReference type="ARBA" id="ARBA00023125"/>
    </source>
</evidence>
<comment type="similarity">
    <text evidence="2">Belongs to the krueppel C2H2-type zinc-finger protein family.</text>
</comment>
<evidence type="ECO:0000313" key="14">
    <source>
        <dbReference type="EMBL" id="KAK3915521.1"/>
    </source>
</evidence>
<evidence type="ECO:0000256" key="9">
    <source>
        <dbReference type="ARBA" id="ARBA00023163"/>
    </source>
</evidence>
<keyword evidence="6" id="KW-0862">Zinc</keyword>
<reference evidence="14" key="1">
    <citation type="submission" date="2021-07" db="EMBL/GenBank/DDBJ databases">
        <authorList>
            <person name="Catto M.A."/>
            <person name="Jacobson A."/>
            <person name="Kennedy G."/>
            <person name="Labadie P."/>
            <person name="Hunt B.G."/>
            <person name="Srinivasan R."/>
        </authorList>
    </citation>
    <scope>NUCLEOTIDE SEQUENCE</scope>
    <source>
        <strain evidence="14">PL_HMW_Pooled</strain>
        <tissue evidence="14">Head</tissue>
    </source>
</reference>
<feature type="chain" id="PRO_5041967736" evidence="12">
    <location>
        <begin position="30"/>
        <end position="193"/>
    </location>
</feature>
<evidence type="ECO:0000256" key="5">
    <source>
        <dbReference type="ARBA" id="ARBA00022771"/>
    </source>
</evidence>
<dbReference type="PANTHER" id="PTHR10032">
    <property type="entry name" value="ZINC FINGER PROTEIN WITH KRAB AND SCAN DOMAINS"/>
    <property type="match status" value="1"/>
</dbReference>
<dbReference type="GO" id="GO:0009913">
    <property type="term" value="P:epidermal cell differentiation"/>
    <property type="evidence" value="ECO:0007669"/>
    <property type="project" value="TreeGrafter"/>
</dbReference>
<evidence type="ECO:0000256" key="7">
    <source>
        <dbReference type="ARBA" id="ARBA00023015"/>
    </source>
</evidence>
<dbReference type="SMART" id="SM00355">
    <property type="entry name" value="ZnF_C2H2"/>
    <property type="match status" value="3"/>
</dbReference>
<evidence type="ECO:0000256" key="10">
    <source>
        <dbReference type="ARBA" id="ARBA00023242"/>
    </source>
</evidence>
<evidence type="ECO:0000256" key="6">
    <source>
        <dbReference type="ARBA" id="ARBA00022833"/>
    </source>
</evidence>
<dbReference type="SUPFAM" id="SSF57667">
    <property type="entry name" value="beta-beta-alpha zinc fingers"/>
    <property type="match status" value="1"/>
</dbReference>
<proteinExistence type="inferred from homology"/>
<dbReference type="InterPro" id="IPR027756">
    <property type="entry name" value="Ovo-like"/>
</dbReference>
<keyword evidence="10" id="KW-0539">Nucleus</keyword>
<dbReference type="InterPro" id="IPR013087">
    <property type="entry name" value="Znf_C2H2_type"/>
</dbReference>
<dbReference type="Pfam" id="PF00096">
    <property type="entry name" value="zf-C2H2"/>
    <property type="match status" value="2"/>
</dbReference>
<organism evidence="14 15">
    <name type="scientific">Frankliniella fusca</name>
    <dbReference type="NCBI Taxonomy" id="407009"/>
    <lineage>
        <taxon>Eukaryota</taxon>
        <taxon>Metazoa</taxon>
        <taxon>Ecdysozoa</taxon>
        <taxon>Arthropoda</taxon>
        <taxon>Hexapoda</taxon>
        <taxon>Insecta</taxon>
        <taxon>Pterygota</taxon>
        <taxon>Neoptera</taxon>
        <taxon>Paraneoptera</taxon>
        <taxon>Thysanoptera</taxon>
        <taxon>Terebrantia</taxon>
        <taxon>Thripoidea</taxon>
        <taxon>Thripidae</taxon>
        <taxon>Frankliniella</taxon>
    </lineage>
</organism>
<dbReference type="Proteomes" id="UP001219518">
    <property type="component" value="Unassembled WGS sequence"/>
</dbReference>
<comment type="subcellular location">
    <subcellularLocation>
        <location evidence="1">Nucleus</location>
    </subcellularLocation>
</comment>
<dbReference type="GO" id="GO:0008270">
    <property type="term" value="F:zinc ion binding"/>
    <property type="evidence" value="ECO:0007669"/>
    <property type="project" value="UniProtKB-KW"/>
</dbReference>
<evidence type="ECO:0000256" key="4">
    <source>
        <dbReference type="ARBA" id="ARBA00022737"/>
    </source>
</evidence>
<dbReference type="GO" id="GO:0005634">
    <property type="term" value="C:nucleus"/>
    <property type="evidence" value="ECO:0007669"/>
    <property type="project" value="UniProtKB-SubCell"/>
</dbReference>
<evidence type="ECO:0000259" key="13">
    <source>
        <dbReference type="PROSITE" id="PS50157"/>
    </source>
</evidence>
<dbReference type="PROSITE" id="PS50157">
    <property type="entry name" value="ZINC_FINGER_C2H2_2"/>
    <property type="match status" value="3"/>
</dbReference>
<reference evidence="14" key="2">
    <citation type="journal article" date="2023" name="BMC Genomics">
        <title>Pest status, molecular evolution, and epigenetic factors derived from the genome assembly of Frankliniella fusca, a thysanopteran phytovirus vector.</title>
        <authorList>
            <person name="Catto M.A."/>
            <person name="Labadie P.E."/>
            <person name="Jacobson A.L."/>
            <person name="Kennedy G.G."/>
            <person name="Srinivasan R."/>
            <person name="Hunt B.G."/>
        </authorList>
    </citation>
    <scope>NUCLEOTIDE SEQUENCE</scope>
    <source>
        <strain evidence="14">PL_HMW_Pooled</strain>
    </source>
</reference>
<dbReference type="Pfam" id="PF13909">
    <property type="entry name" value="zf-H2C2_5"/>
    <property type="match status" value="1"/>
</dbReference>
<feature type="domain" description="C2H2-type" evidence="13">
    <location>
        <begin position="69"/>
        <end position="96"/>
    </location>
</feature>
<dbReference type="AlphaFoldDB" id="A0AAE1H630"/>
<evidence type="ECO:0000313" key="15">
    <source>
        <dbReference type="Proteomes" id="UP001219518"/>
    </source>
</evidence>
<sequence>MPDSTFNFQNVFCMVISTLLWSPSIRTAGAETFYEEGIFNHQQPIQQWHEDLQPIINPRSSNNSSNKNFPCPTCGKVYLRSRSLWRHRNYECGKDPQFQCPYCNHQTKQKSSLKVHILRLHSHTQQPKRNENLQSLFIKNEPQDSIDIPDQAIDPSTAKNGQYHCPECGKTFGDYHVLWNHLDFVCNKSNDFQ</sequence>
<evidence type="ECO:0000256" key="1">
    <source>
        <dbReference type="ARBA" id="ARBA00004123"/>
    </source>
</evidence>
<dbReference type="GO" id="GO:0000978">
    <property type="term" value="F:RNA polymerase II cis-regulatory region sequence-specific DNA binding"/>
    <property type="evidence" value="ECO:0007669"/>
    <property type="project" value="TreeGrafter"/>
</dbReference>
<comment type="caution">
    <text evidence="14">The sequence shown here is derived from an EMBL/GenBank/DDBJ whole genome shotgun (WGS) entry which is preliminary data.</text>
</comment>
<keyword evidence="5 11" id="KW-0863">Zinc-finger</keyword>
<keyword evidence="15" id="KW-1185">Reference proteome</keyword>
<name>A0AAE1H630_9NEOP</name>
<keyword evidence="4" id="KW-0677">Repeat</keyword>
<keyword evidence="3" id="KW-0479">Metal-binding</keyword>
<evidence type="ECO:0000256" key="3">
    <source>
        <dbReference type="ARBA" id="ARBA00022723"/>
    </source>
</evidence>
<accession>A0AAE1H630</accession>
<keyword evidence="9" id="KW-0804">Transcription</keyword>
<keyword evidence="8" id="KW-0238">DNA-binding</keyword>